<evidence type="ECO:0000256" key="1">
    <source>
        <dbReference type="SAM" id="MobiDB-lite"/>
    </source>
</evidence>
<feature type="region of interest" description="Disordered" evidence="1">
    <location>
        <begin position="217"/>
        <end position="336"/>
    </location>
</feature>
<feature type="non-terminal residue" evidence="2">
    <location>
        <position position="383"/>
    </location>
</feature>
<name>A0A180H1J9_PUCT1</name>
<keyword evidence="4" id="KW-1185">Reference proteome</keyword>
<dbReference type="Proteomes" id="UP000005240">
    <property type="component" value="Unassembled WGS sequence"/>
</dbReference>
<evidence type="ECO:0000313" key="3">
    <source>
        <dbReference type="EnsemblFungi" id="PTTG_08401-t43_1-p1"/>
    </source>
</evidence>
<accession>A0A180H1J9</accession>
<feature type="compositionally biased region" description="Low complexity" evidence="1">
    <location>
        <begin position="271"/>
        <end position="287"/>
    </location>
</feature>
<dbReference type="EMBL" id="ADAS02000006">
    <property type="protein sequence ID" value="OAV98651.1"/>
    <property type="molecule type" value="Genomic_DNA"/>
</dbReference>
<dbReference type="AlphaFoldDB" id="A0A180H1J9"/>
<gene>
    <name evidence="2" type="ORF">PTTG_08401</name>
</gene>
<dbReference type="OrthoDB" id="2506877at2759"/>
<reference evidence="3 4" key="3">
    <citation type="journal article" date="2017" name="G3 (Bethesda)">
        <title>Comparative analysis highlights variable genome content of wheat rusts and divergence of the mating loci.</title>
        <authorList>
            <person name="Cuomo C.A."/>
            <person name="Bakkeren G."/>
            <person name="Khalil H.B."/>
            <person name="Panwar V."/>
            <person name="Joly D."/>
            <person name="Linning R."/>
            <person name="Sakthikumar S."/>
            <person name="Song X."/>
            <person name="Adiconis X."/>
            <person name="Fan L."/>
            <person name="Goldberg J.M."/>
            <person name="Levin J.Z."/>
            <person name="Young S."/>
            <person name="Zeng Q."/>
            <person name="Anikster Y."/>
            <person name="Bruce M."/>
            <person name="Wang M."/>
            <person name="Yin C."/>
            <person name="McCallum B."/>
            <person name="Szabo L.J."/>
            <person name="Hulbert S."/>
            <person name="Chen X."/>
            <person name="Fellers J.P."/>
        </authorList>
    </citation>
    <scope>NUCLEOTIDE SEQUENCE</scope>
    <source>
        <strain evidence="4">Isolate 1-1 / race 1 (BBBD)</strain>
        <strain evidence="3">isolate 1-1 / race 1 (BBBD)</strain>
    </source>
</reference>
<reference evidence="2" key="1">
    <citation type="submission" date="2009-11" db="EMBL/GenBank/DDBJ databases">
        <authorList>
            <consortium name="The Broad Institute Genome Sequencing Platform"/>
            <person name="Ward D."/>
            <person name="Feldgarden M."/>
            <person name="Earl A."/>
            <person name="Young S.K."/>
            <person name="Zeng Q."/>
            <person name="Koehrsen M."/>
            <person name="Alvarado L."/>
            <person name="Berlin A."/>
            <person name="Bochicchio J."/>
            <person name="Borenstein D."/>
            <person name="Chapman S.B."/>
            <person name="Chen Z."/>
            <person name="Engels R."/>
            <person name="Freedman E."/>
            <person name="Gellesch M."/>
            <person name="Goldberg J."/>
            <person name="Griggs A."/>
            <person name="Gujja S."/>
            <person name="Heilman E."/>
            <person name="Heiman D."/>
            <person name="Hepburn T."/>
            <person name="Howarth C."/>
            <person name="Jen D."/>
            <person name="Larson L."/>
            <person name="Lewis B."/>
            <person name="Mehta T."/>
            <person name="Park D."/>
            <person name="Pearson M."/>
            <person name="Roberts A."/>
            <person name="Saif S."/>
            <person name="Shea T."/>
            <person name="Shenoy N."/>
            <person name="Sisk P."/>
            <person name="Stolte C."/>
            <person name="Sykes S."/>
            <person name="Thomson T."/>
            <person name="Walk T."/>
            <person name="White J."/>
            <person name="Yandava C."/>
            <person name="Izard J."/>
            <person name="Baranova O.V."/>
            <person name="Blanton J.M."/>
            <person name="Tanner A.C."/>
            <person name="Dewhirst F.E."/>
            <person name="Haas B."/>
            <person name="Nusbaum C."/>
            <person name="Birren B."/>
        </authorList>
    </citation>
    <scope>NUCLEOTIDE SEQUENCE [LARGE SCALE GENOMIC DNA]</scope>
    <source>
        <strain evidence="2">1-1 BBBD Race 1</strain>
    </source>
</reference>
<organism evidence="2">
    <name type="scientific">Puccinia triticina (isolate 1-1 / race 1 (BBBD))</name>
    <name type="common">Brown leaf rust fungus</name>
    <dbReference type="NCBI Taxonomy" id="630390"/>
    <lineage>
        <taxon>Eukaryota</taxon>
        <taxon>Fungi</taxon>
        <taxon>Dikarya</taxon>
        <taxon>Basidiomycota</taxon>
        <taxon>Pucciniomycotina</taxon>
        <taxon>Pucciniomycetes</taxon>
        <taxon>Pucciniales</taxon>
        <taxon>Pucciniaceae</taxon>
        <taxon>Puccinia</taxon>
    </lineage>
</organism>
<evidence type="ECO:0000313" key="2">
    <source>
        <dbReference type="EMBL" id="OAV98651.1"/>
    </source>
</evidence>
<evidence type="ECO:0000313" key="4">
    <source>
        <dbReference type="Proteomes" id="UP000005240"/>
    </source>
</evidence>
<dbReference type="EnsemblFungi" id="PTTG_08401-t43_1">
    <property type="protein sequence ID" value="PTTG_08401-t43_1-p1"/>
    <property type="gene ID" value="PTTG_08401"/>
</dbReference>
<protein>
    <submittedName>
        <fullName evidence="2 3">Uncharacterized protein</fullName>
    </submittedName>
</protein>
<proteinExistence type="predicted"/>
<sequence length="383" mass="41848">MKLIRPHTFISTSETATILDEDEQDQFMSEMNWPFKLTVFGEEYTLISRGFFGHSHYWGKVLRHANGLLGVWRHDNQLNGGRAYMVDAVPGSISGPQEQTSWLIYSRSWTPEESAFVDKSIAQISKDNPRLPTRIPFTRMKTILKMSYDGDLSVTPSEVPESDNGIPIPSISITPANEAGAIQDEVAMAKPASDAQVPVQSLKIRIRRPANMAAEVACTPSPNPEVEISPSAKVKRSRPSQTKTELAPAPASTLDIAPAKRFRPNKVVLVSDHSQSPSDSRSLPKSGCSGGSKESELSSSHSQSPAVPATRGRPKKVPEPDTSLNFKKKPLADGNGERIQARAEAYWQENRWKSSQVGEKGHAEPATFLAVPLPAVTTATANK</sequence>
<reference evidence="2" key="2">
    <citation type="submission" date="2016-05" db="EMBL/GenBank/DDBJ databases">
        <title>Comparative analysis highlights variable genome content of wheat rusts and divergence of the mating loci.</title>
        <authorList>
            <person name="Cuomo C.A."/>
            <person name="Bakkeren G."/>
            <person name="Szabo L."/>
            <person name="Khalil H."/>
            <person name="Joly D."/>
            <person name="Goldberg J."/>
            <person name="Young S."/>
            <person name="Zeng Q."/>
            <person name="Fellers J."/>
        </authorList>
    </citation>
    <scope>NUCLEOTIDE SEQUENCE [LARGE SCALE GENOMIC DNA]</scope>
    <source>
        <strain evidence="2">1-1 BBBD Race 1</strain>
    </source>
</reference>
<reference evidence="3" key="4">
    <citation type="submission" date="2025-05" db="UniProtKB">
        <authorList>
            <consortium name="EnsemblFungi"/>
        </authorList>
    </citation>
    <scope>IDENTIFICATION</scope>
    <source>
        <strain evidence="3">isolate 1-1 / race 1 (BBBD)</strain>
    </source>
</reference>